<gene>
    <name evidence="2" type="ORF">DAMO_2480</name>
</gene>
<protein>
    <recommendedName>
        <fullName evidence="4">Type II secretion system protein GspC N-terminal domain-containing protein</fullName>
    </recommendedName>
</protein>
<organism evidence="2 3">
    <name type="scientific">Methylomirabilis oxygeniifera</name>
    <dbReference type="NCBI Taxonomy" id="671143"/>
    <lineage>
        <taxon>Bacteria</taxon>
        <taxon>Candidatus Methylomirabilota</taxon>
        <taxon>Candidatus Methylomirabilia</taxon>
        <taxon>Candidatus Methylomirabilales</taxon>
        <taxon>Candidatus Methylomirabilaceae</taxon>
        <taxon>Candidatus Methylomirabilis</taxon>
    </lineage>
</organism>
<dbReference type="KEGG" id="mox:DAMO_2480"/>
<dbReference type="Gene3D" id="2.30.30.830">
    <property type="match status" value="1"/>
</dbReference>
<evidence type="ECO:0000256" key="1">
    <source>
        <dbReference type="SAM" id="MobiDB-lite"/>
    </source>
</evidence>
<dbReference type="EMBL" id="FP565575">
    <property type="protein sequence ID" value="CBE69553.1"/>
    <property type="molecule type" value="Genomic_DNA"/>
</dbReference>
<evidence type="ECO:0008006" key="4">
    <source>
        <dbReference type="Google" id="ProtNLM"/>
    </source>
</evidence>
<feature type="region of interest" description="Disordered" evidence="1">
    <location>
        <begin position="164"/>
        <end position="203"/>
    </location>
</feature>
<evidence type="ECO:0000313" key="2">
    <source>
        <dbReference type="EMBL" id="CBE69553.1"/>
    </source>
</evidence>
<feature type="compositionally biased region" description="Basic and acidic residues" evidence="1">
    <location>
        <begin position="178"/>
        <end position="203"/>
    </location>
</feature>
<dbReference type="Proteomes" id="UP000006898">
    <property type="component" value="Chromosome"/>
</dbReference>
<reference evidence="2 3" key="1">
    <citation type="journal article" date="2010" name="Nature">
        <title>Nitrite-driven anaerobic methane oxidation by oxygenic bacteria.</title>
        <authorList>
            <person name="Ettwig K.F."/>
            <person name="Butler M.K."/>
            <person name="Le Paslier D."/>
            <person name="Pelletier E."/>
            <person name="Mangenot S."/>
            <person name="Kuypers M.M.M."/>
            <person name="Schreiber F."/>
            <person name="Dutilh B.E."/>
            <person name="Zedelius J."/>
            <person name="de Beer D."/>
            <person name="Gloerich J."/>
            <person name="Wessels H.J.C.T."/>
            <person name="van Allen T."/>
            <person name="Luesken F."/>
            <person name="Wu M."/>
            <person name="van de Pas-Schoonen K.T."/>
            <person name="Op den Camp H.J.M."/>
            <person name="Janssen-Megens E.M."/>
            <person name="Francoijs K-J."/>
            <person name="Stunnenberg H."/>
            <person name="Weissenbach J."/>
            <person name="Jetten M.S.M."/>
            <person name="Strous M."/>
        </authorList>
    </citation>
    <scope>NUCLEOTIDE SEQUENCE [LARGE SCALE GENOMIC DNA]</scope>
</reference>
<name>D5MJG8_METO1</name>
<dbReference type="HOGENOM" id="CLU_1346849_0_0_0"/>
<evidence type="ECO:0000313" key="3">
    <source>
        <dbReference type="Proteomes" id="UP000006898"/>
    </source>
</evidence>
<dbReference type="AlphaFoldDB" id="D5MJG8"/>
<accession>D5MJG8</accession>
<sequence>MRNPLRLLNLLLGLIAVLITAALAKTWVAPDVPIQSPVAKRSLQEAEAVAYNSTARPPLAQFDILLERNPFKQPPPMPVQPSSAPPPPPPLPTLVGTILVDHERRAILSDKGKANIYTTGQEVAGGIVTEIKEDRVIFKRGETVREITLKAAIESAAATPANVPAPVAVQSGAPDSGEIERRRQERLEMRQRRAAERATKGEQ</sequence>
<dbReference type="STRING" id="671143.DAMO_2480"/>
<proteinExistence type="predicted"/>